<evidence type="ECO:0000256" key="11">
    <source>
        <dbReference type="ARBA" id="ARBA00049515"/>
    </source>
</evidence>
<reference evidence="16 17" key="1">
    <citation type="submission" date="2017-12" db="EMBL/GenBank/DDBJ databases">
        <title>Sequencing, de novo assembly and annotation of complete genome of a new Thraustochytrid species, strain FCC1311.</title>
        <authorList>
            <person name="Sedici K."/>
            <person name="Godart F."/>
            <person name="Aiese Cigliano R."/>
            <person name="Sanseverino W."/>
            <person name="Barakat M."/>
            <person name="Ortet P."/>
            <person name="Marechal E."/>
            <person name="Cagnac O."/>
            <person name="Amato A."/>
        </authorList>
    </citation>
    <scope>NUCLEOTIDE SEQUENCE [LARGE SCALE GENOMIC DNA]</scope>
</reference>
<dbReference type="Pfam" id="PF00587">
    <property type="entry name" value="tRNA-synt_2b"/>
    <property type="match status" value="1"/>
</dbReference>
<feature type="compositionally biased region" description="Basic and acidic residues" evidence="13">
    <location>
        <begin position="26"/>
        <end position="52"/>
    </location>
</feature>
<dbReference type="Pfam" id="PF03129">
    <property type="entry name" value="HGTP_anticodon"/>
    <property type="match status" value="1"/>
</dbReference>
<dbReference type="SUPFAM" id="SSF55681">
    <property type="entry name" value="Class II aaRS and biotin synthetases"/>
    <property type="match status" value="1"/>
</dbReference>
<feature type="region of interest" description="Disordered" evidence="13">
    <location>
        <begin position="779"/>
        <end position="828"/>
    </location>
</feature>
<dbReference type="FunCoup" id="A0A2R5G9Q4">
    <property type="interactions" value="319"/>
</dbReference>
<dbReference type="GO" id="GO:0006435">
    <property type="term" value="P:threonyl-tRNA aminoacylation"/>
    <property type="evidence" value="ECO:0007669"/>
    <property type="project" value="InterPro"/>
</dbReference>
<evidence type="ECO:0000256" key="8">
    <source>
        <dbReference type="ARBA" id="ARBA00022917"/>
    </source>
</evidence>
<dbReference type="GO" id="GO:0004829">
    <property type="term" value="F:threonine-tRNA ligase activity"/>
    <property type="evidence" value="ECO:0007669"/>
    <property type="project" value="UniProtKB-EC"/>
</dbReference>
<evidence type="ECO:0000256" key="3">
    <source>
        <dbReference type="ARBA" id="ARBA00013163"/>
    </source>
</evidence>
<dbReference type="InterPro" id="IPR012676">
    <property type="entry name" value="TGS-like"/>
</dbReference>
<comment type="catalytic activity">
    <reaction evidence="11">
        <text>tRNA(Thr) + L-threonine + ATP = L-threonyl-tRNA(Thr) + AMP + diphosphate + H(+)</text>
        <dbReference type="Rhea" id="RHEA:24624"/>
        <dbReference type="Rhea" id="RHEA-COMP:9670"/>
        <dbReference type="Rhea" id="RHEA-COMP:9704"/>
        <dbReference type="ChEBI" id="CHEBI:15378"/>
        <dbReference type="ChEBI" id="CHEBI:30616"/>
        <dbReference type="ChEBI" id="CHEBI:33019"/>
        <dbReference type="ChEBI" id="CHEBI:57926"/>
        <dbReference type="ChEBI" id="CHEBI:78442"/>
        <dbReference type="ChEBI" id="CHEBI:78534"/>
        <dbReference type="ChEBI" id="CHEBI:456215"/>
        <dbReference type="EC" id="6.1.1.3"/>
    </reaction>
</comment>
<evidence type="ECO:0000256" key="13">
    <source>
        <dbReference type="SAM" id="MobiDB-lite"/>
    </source>
</evidence>
<feature type="domain" description="TGS" evidence="15">
    <location>
        <begin position="105"/>
        <end position="196"/>
    </location>
</feature>
<feature type="compositionally biased region" description="Basic residues" evidence="13">
    <location>
        <begin position="799"/>
        <end position="809"/>
    </location>
</feature>
<protein>
    <recommendedName>
        <fullName evidence="12">Probable threonine--tRNA ligase, cytoplasmic</fullName>
        <ecNumber evidence="3">6.1.1.3</ecNumber>
    </recommendedName>
    <alternativeName>
        <fullName evidence="10">Threonyl-tRNA synthetase</fullName>
    </alternativeName>
</protein>
<evidence type="ECO:0000259" key="15">
    <source>
        <dbReference type="PROSITE" id="PS51880"/>
    </source>
</evidence>
<dbReference type="PRINTS" id="PR01047">
    <property type="entry name" value="TRNASYNTHTHR"/>
</dbReference>
<dbReference type="FunFam" id="3.30.980.10:FF:000005">
    <property type="entry name" value="Threonyl-tRNA synthetase, mitochondrial"/>
    <property type="match status" value="1"/>
</dbReference>
<dbReference type="FunFam" id="3.30.930.10:FF:000019">
    <property type="entry name" value="Threonine--tRNA ligase"/>
    <property type="match status" value="1"/>
</dbReference>
<dbReference type="InterPro" id="IPR002314">
    <property type="entry name" value="aa-tRNA-synt_IIb"/>
</dbReference>
<dbReference type="NCBIfam" id="TIGR00418">
    <property type="entry name" value="thrS"/>
    <property type="match status" value="1"/>
</dbReference>
<keyword evidence="4" id="KW-0963">Cytoplasm</keyword>
<dbReference type="CDD" id="cd01667">
    <property type="entry name" value="TGS_ThrRS"/>
    <property type="match status" value="1"/>
</dbReference>
<evidence type="ECO:0000256" key="2">
    <source>
        <dbReference type="ARBA" id="ARBA00008226"/>
    </source>
</evidence>
<dbReference type="EMBL" id="BEYU01000035">
    <property type="protein sequence ID" value="GBG27792.1"/>
    <property type="molecule type" value="Genomic_DNA"/>
</dbReference>
<dbReference type="SUPFAM" id="SSF55186">
    <property type="entry name" value="ThrRS/AlaRS common domain"/>
    <property type="match status" value="1"/>
</dbReference>
<dbReference type="SUPFAM" id="SSF52954">
    <property type="entry name" value="Class II aaRS ABD-related"/>
    <property type="match status" value="1"/>
</dbReference>
<dbReference type="SMART" id="SM00863">
    <property type="entry name" value="tRNA_SAD"/>
    <property type="match status" value="1"/>
</dbReference>
<dbReference type="AlphaFoldDB" id="A0A2R5G9Q4"/>
<dbReference type="CDD" id="cd00860">
    <property type="entry name" value="ThrRS_anticodon"/>
    <property type="match status" value="1"/>
</dbReference>
<dbReference type="Pfam" id="PF02824">
    <property type="entry name" value="TGS"/>
    <property type="match status" value="1"/>
</dbReference>
<organism evidence="16 17">
    <name type="scientific">Hondaea fermentalgiana</name>
    <dbReference type="NCBI Taxonomy" id="2315210"/>
    <lineage>
        <taxon>Eukaryota</taxon>
        <taxon>Sar</taxon>
        <taxon>Stramenopiles</taxon>
        <taxon>Bigyra</taxon>
        <taxon>Labyrinthulomycetes</taxon>
        <taxon>Thraustochytrida</taxon>
        <taxon>Thraustochytriidae</taxon>
        <taxon>Hondaea</taxon>
    </lineage>
</organism>
<keyword evidence="6" id="KW-0547">Nucleotide-binding</keyword>
<dbReference type="HAMAP" id="MF_00184">
    <property type="entry name" value="Thr_tRNA_synth"/>
    <property type="match status" value="1"/>
</dbReference>
<keyword evidence="7" id="KW-0067">ATP-binding</keyword>
<dbReference type="InterPro" id="IPR004154">
    <property type="entry name" value="Anticodon-bd"/>
</dbReference>
<dbReference type="Gene3D" id="3.30.980.10">
    <property type="entry name" value="Threonyl-trna Synthetase, Chain A, domain 2"/>
    <property type="match status" value="1"/>
</dbReference>
<evidence type="ECO:0000256" key="5">
    <source>
        <dbReference type="ARBA" id="ARBA00022598"/>
    </source>
</evidence>
<dbReference type="Gene3D" id="3.40.50.800">
    <property type="entry name" value="Anticodon-binding domain"/>
    <property type="match status" value="1"/>
</dbReference>
<evidence type="ECO:0000313" key="16">
    <source>
        <dbReference type="EMBL" id="GBG27792.1"/>
    </source>
</evidence>
<dbReference type="CDD" id="cd00771">
    <property type="entry name" value="ThrRS_core"/>
    <property type="match status" value="1"/>
</dbReference>
<comment type="caution">
    <text evidence="16">The sequence shown here is derived from an EMBL/GenBank/DDBJ whole genome shotgun (WGS) entry which is preliminary data.</text>
</comment>
<dbReference type="InterPro" id="IPR033728">
    <property type="entry name" value="ThrRS_core"/>
</dbReference>
<dbReference type="InterPro" id="IPR002320">
    <property type="entry name" value="Thr-tRNA-ligase_IIa"/>
</dbReference>
<sequence>MAGEGLEAKVEQLRARVAELELQLEAKNEENVNVSGEKEQEAAQKQRTEHARMTKSAGAEIGADEGRLGGEFAFSENPEFIAARQAKYEELKARKDEEYKAMPREAIKVTLPDGAVVDGTSYETSPMDIANGISVGLAQSCVVAKVFYTRRVGDTVVIADSSGFEEDEEGEAEVNKGELWDMERPLEGDCKLELLKFGEREANMVFWHSSAHILGECIECELGSHLTVGPPVDPGFYYDTYVGSEGITEDKKKKLEAKAKKIIKEKQKFERIVLTKDEALELFAENPFKLSIIRNKVKDGSLTTAYRCGPLIDLCMGPHIPHTGKVKAFEVTQATTAFWLGSVDNDALQRVYGISFPDKKLLAEHKEFMKQAAENDHRRKGVEQDLFFFHDFSPGSAFFKPHGARIYTTLLAFMREEYIKRGYTEVVTPNIYNAKLWKVSGHWDHYKDDMFTFQDGDKEMFGLKPMNCPGHCLMFADSKHSFRELPLRLADFGVLHRNEASGALSGLTRVRRFQQDDGHIFCAASQLEDELLGALNFMKHVYETFGMTYKLERSTRPKKAVGLEEAEGVALWDTAEAALSTVLDKFAGPGNWRDNPGDGAFYGPKIDIKVMDSMRRVHQCATVQLDFQLPKRFNLSFQTSEGSYERPVMIHRAMLGSLERMIAVLTEHFKGKWPFWLSPRQAIVIPIHPDHNEYCDGIRDRLRAAGFFCDADTSKGKTLNKKILLAQHAQYNFMLVVGPTEKECDSVNIRTRLDRKMGVKTVDEVVQLFTKWKEERTLVTEPEPTAEELERAAALAAKGKSRNTKQPKKKNGEAKDAAAPAPEPPADA</sequence>
<dbReference type="PROSITE" id="PS50862">
    <property type="entry name" value="AA_TRNA_LIGASE_II"/>
    <property type="match status" value="1"/>
</dbReference>
<evidence type="ECO:0000259" key="14">
    <source>
        <dbReference type="PROSITE" id="PS50862"/>
    </source>
</evidence>
<dbReference type="InterPro" id="IPR012947">
    <property type="entry name" value="tRNA_SAD"/>
</dbReference>
<dbReference type="GO" id="GO:0005739">
    <property type="term" value="C:mitochondrion"/>
    <property type="evidence" value="ECO:0007669"/>
    <property type="project" value="TreeGrafter"/>
</dbReference>
<dbReference type="InterPro" id="IPR036621">
    <property type="entry name" value="Anticodon-bd_dom_sf"/>
</dbReference>
<proteinExistence type="inferred from homology"/>
<evidence type="ECO:0000256" key="10">
    <source>
        <dbReference type="ARBA" id="ARBA00031900"/>
    </source>
</evidence>
<dbReference type="GO" id="GO:0005524">
    <property type="term" value="F:ATP binding"/>
    <property type="evidence" value="ECO:0007669"/>
    <property type="project" value="UniProtKB-KW"/>
</dbReference>
<dbReference type="Pfam" id="PF07973">
    <property type="entry name" value="tRNA_SAD"/>
    <property type="match status" value="1"/>
</dbReference>
<dbReference type="InterPro" id="IPR018163">
    <property type="entry name" value="Thr/Ala-tRNA-synth_IIc_edit"/>
</dbReference>
<dbReference type="OrthoDB" id="196845at2759"/>
<feature type="domain" description="Aminoacyl-transfer RNA synthetases class-II family profile" evidence="14">
    <location>
        <begin position="395"/>
        <end position="674"/>
    </location>
</feature>
<dbReference type="PANTHER" id="PTHR11451:SF46">
    <property type="entry name" value="THREONINE--TRNA LIGASE"/>
    <property type="match status" value="1"/>
</dbReference>
<dbReference type="InterPro" id="IPR047246">
    <property type="entry name" value="ThrRS_anticodon"/>
</dbReference>
<evidence type="ECO:0000256" key="12">
    <source>
        <dbReference type="ARBA" id="ARBA00072369"/>
    </source>
</evidence>
<evidence type="ECO:0000256" key="4">
    <source>
        <dbReference type="ARBA" id="ARBA00022490"/>
    </source>
</evidence>
<dbReference type="PANTHER" id="PTHR11451">
    <property type="entry name" value="THREONINE-TRNA LIGASE"/>
    <property type="match status" value="1"/>
</dbReference>
<dbReference type="Gene3D" id="3.10.20.30">
    <property type="match status" value="1"/>
</dbReference>
<evidence type="ECO:0000313" key="17">
    <source>
        <dbReference type="Proteomes" id="UP000241890"/>
    </source>
</evidence>
<dbReference type="Gene3D" id="3.30.930.10">
    <property type="entry name" value="Bira Bifunctional Protein, Domain 2"/>
    <property type="match status" value="1"/>
</dbReference>
<dbReference type="InterPro" id="IPR004095">
    <property type="entry name" value="TGS"/>
</dbReference>
<accession>A0A2R5G9Q4</accession>
<evidence type="ECO:0000256" key="1">
    <source>
        <dbReference type="ARBA" id="ARBA00004496"/>
    </source>
</evidence>
<comment type="subcellular location">
    <subcellularLocation>
        <location evidence="1">Cytoplasm</location>
    </subcellularLocation>
</comment>
<dbReference type="InterPro" id="IPR006195">
    <property type="entry name" value="aa-tRNA-synth_II"/>
</dbReference>
<evidence type="ECO:0000256" key="6">
    <source>
        <dbReference type="ARBA" id="ARBA00022741"/>
    </source>
</evidence>
<comment type="similarity">
    <text evidence="2">Belongs to the class-II aminoacyl-tRNA synthetase family.</text>
</comment>
<dbReference type="InParanoid" id="A0A2R5G9Q4"/>
<evidence type="ECO:0000256" key="7">
    <source>
        <dbReference type="ARBA" id="ARBA00022840"/>
    </source>
</evidence>
<gene>
    <name evidence="16" type="ORF">FCC1311_040152</name>
</gene>
<dbReference type="PROSITE" id="PS51880">
    <property type="entry name" value="TGS"/>
    <property type="match status" value="1"/>
</dbReference>
<name>A0A2R5G9Q4_9STRA</name>
<keyword evidence="5 16" id="KW-0436">Ligase</keyword>
<keyword evidence="9" id="KW-0030">Aminoacyl-tRNA synthetase</keyword>
<keyword evidence="17" id="KW-1185">Reference proteome</keyword>
<keyword evidence="8" id="KW-0648">Protein biosynthesis</keyword>
<feature type="region of interest" description="Disordered" evidence="13">
    <location>
        <begin position="26"/>
        <end position="62"/>
    </location>
</feature>
<dbReference type="EC" id="6.1.1.3" evidence="3"/>
<dbReference type="SUPFAM" id="SSF81271">
    <property type="entry name" value="TGS-like"/>
    <property type="match status" value="1"/>
</dbReference>
<dbReference type="Proteomes" id="UP000241890">
    <property type="component" value="Unassembled WGS sequence"/>
</dbReference>
<dbReference type="InterPro" id="IPR012675">
    <property type="entry name" value="Beta-grasp_dom_sf"/>
</dbReference>
<dbReference type="InterPro" id="IPR045864">
    <property type="entry name" value="aa-tRNA-synth_II/BPL/LPL"/>
</dbReference>
<evidence type="ECO:0000256" key="9">
    <source>
        <dbReference type="ARBA" id="ARBA00023146"/>
    </source>
</evidence>